<dbReference type="InterPro" id="IPR011989">
    <property type="entry name" value="ARM-like"/>
</dbReference>
<dbReference type="EMBL" id="CP021780">
    <property type="protein sequence ID" value="ASA20794.1"/>
    <property type="molecule type" value="Genomic_DNA"/>
</dbReference>
<dbReference type="KEGG" id="pdh:B9T62_08350"/>
<evidence type="ECO:0000313" key="2">
    <source>
        <dbReference type="Proteomes" id="UP000249890"/>
    </source>
</evidence>
<dbReference type="Proteomes" id="UP000249890">
    <property type="component" value="Chromosome"/>
</dbReference>
<sequence length="151" mass="16938">MRKAVIHGLSRLQPEAYLGLFLQELQDEHPGVSRAAAKALGCIPYLIPKQELSAIATREQSLHVLRNTLRVLGSLNKWEQLDILLGMLETAATESVRQELLQQLDGWIAGFNRQFAAKPLSTATSLLEVRLQSTRRLLGERRADVLTWLIS</sequence>
<protein>
    <recommendedName>
        <fullName evidence="3">HEAT repeat domain-containing protein</fullName>
    </recommendedName>
</protein>
<evidence type="ECO:0008006" key="3">
    <source>
        <dbReference type="Google" id="ProtNLM"/>
    </source>
</evidence>
<gene>
    <name evidence="1" type="ORF">B9T62_08350</name>
</gene>
<dbReference type="RefSeq" id="WP_087914812.1">
    <property type="nucleotide sequence ID" value="NZ_CP021780.1"/>
</dbReference>
<reference evidence="1 2" key="1">
    <citation type="submission" date="2017-06" db="EMBL/GenBank/DDBJ databases">
        <title>Complete genome sequence of Paenibacillus donghaensis KCTC 13049T isolated from East Sea sediment, South Korea.</title>
        <authorList>
            <person name="Jung B.K."/>
            <person name="Hong S.-J."/>
            <person name="Shin J.-H."/>
        </authorList>
    </citation>
    <scope>NUCLEOTIDE SEQUENCE [LARGE SCALE GENOMIC DNA]</scope>
    <source>
        <strain evidence="1 2">KCTC 13049</strain>
    </source>
</reference>
<evidence type="ECO:0000313" key="1">
    <source>
        <dbReference type="EMBL" id="ASA20794.1"/>
    </source>
</evidence>
<accession>A0A2Z2K764</accession>
<keyword evidence="2" id="KW-1185">Reference proteome</keyword>
<dbReference type="AlphaFoldDB" id="A0A2Z2K764"/>
<dbReference type="SUPFAM" id="SSF48371">
    <property type="entry name" value="ARM repeat"/>
    <property type="match status" value="1"/>
</dbReference>
<dbReference type="InterPro" id="IPR016024">
    <property type="entry name" value="ARM-type_fold"/>
</dbReference>
<organism evidence="1 2">
    <name type="scientific">Paenibacillus donghaensis</name>
    <dbReference type="NCBI Taxonomy" id="414771"/>
    <lineage>
        <taxon>Bacteria</taxon>
        <taxon>Bacillati</taxon>
        <taxon>Bacillota</taxon>
        <taxon>Bacilli</taxon>
        <taxon>Bacillales</taxon>
        <taxon>Paenibacillaceae</taxon>
        <taxon>Paenibacillus</taxon>
    </lineage>
</organism>
<dbReference type="Gene3D" id="1.25.10.10">
    <property type="entry name" value="Leucine-rich Repeat Variant"/>
    <property type="match status" value="1"/>
</dbReference>
<dbReference type="Pfam" id="PF13646">
    <property type="entry name" value="HEAT_2"/>
    <property type="match status" value="1"/>
</dbReference>
<proteinExistence type="predicted"/>
<dbReference type="OrthoDB" id="9776303at2"/>
<name>A0A2Z2K764_9BACL</name>